<dbReference type="InterPro" id="IPR032808">
    <property type="entry name" value="DoxX"/>
</dbReference>
<name>A0ABX0UQF2_9BACT</name>
<dbReference type="Pfam" id="PF13564">
    <property type="entry name" value="DoxX_2"/>
    <property type="match status" value="1"/>
</dbReference>
<dbReference type="Proteomes" id="UP001179181">
    <property type="component" value="Unassembled WGS sequence"/>
</dbReference>
<comment type="caution">
    <text evidence="6">The sequence shown here is derived from an EMBL/GenBank/DDBJ whole genome shotgun (WGS) entry which is preliminary data.</text>
</comment>
<sequence>MKAKKIITIAVTVIASGMVILSGIMKLMGSAEVVDGLGKVGVGKYLTILGLMEIGFTALFIYPKTMKIGFLLLICYFAGALATELSHGLPFNALLPMILIWVAAFLRAPSIFLPVSEKPVAI</sequence>
<evidence type="ECO:0000313" key="7">
    <source>
        <dbReference type="Proteomes" id="UP001179181"/>
    </source>
</evidence>
<feature type="transmembrane region" description="Helical" evidence="5">
    <location>
        <begin position="69"/>
        <end position="87"/>
    </location>
</feature>
<reference evidence="6 7" key="1">
    <citation type="submission" date="2020-03" db="EMBL/GenBank/DDBJ databases">
        <title>Genomic Encyclopedia of Type Strains, Phase IV (KMG-IV): sequencing the most valuable type-strain genomes for metagenomic binning, comparative biology and taxonomic classification.</title>
        <authorList>
            <person name="Goeker M."/>
        </authorList>
    </citation>
    <scope>NUCLEOTIDE SEQUENCE [LARGE SCALE GENOMIC DNA]</scope>
    <source>
        <strain evidence="6 7">DSM 102865</strain>
    </source>
</reference>
<keyword evidence="4 5" id="KW-0472">Membrane</keyword>
<comment type="subcellular location">
    <subcellularLocation>
        <location evidence="1">Membrane</location>
        <topology evidence="1">Multi-pass membrane protein</topology>
    </subcellularLocation>
</comment>
<accession>A0ABX0UQF2</accession>
<evidence type="ECO:0000256" key="5">
    <source>
        <dbReference type="SAM" id="Phobius"/>
    </source>
</evidence>
<evidence type="ECO:0000313" key="6">
    <source>
        <dbReference type="EMBL" id="NIJ55062.1"/>
    </source>
</evidence>
<dbReference type="RefSeq" id="WP_167274292.1">
    <property type="nucleotide sequence ID" value="NZ_JAASQJ010000004.1"/>
</dbReference>
<evidence type="ECO:0000256" key="4">
    <source>
        <dbReference type="ARBA" id="ARBA00023136"/>
    </source>
</evidence>
<feature type="transmembrane region" description="Helical" evidence="5">
    <location>
        <begin position="93"/>
        <end position="115"/>
    </location>
</feature>
<gene>
    <name evidence="6" type="ORF">FHS68_004249</name>
</gene>
<keyword evidence="7" id="KW-1185">Reference proteome</keyword>
<organism evidence="6 7">
    <name type="scientific">Dyadobacter arcticus</name>
    <dbReference type="NCBI Taxonomy" id="1078754"/>
    <lineage>
        <taxon>Bacteria</taxon>
        <taxon>Pseudomonadati</taxon>
        <taxon>Bacteroidota</taxon>
        <taxon>Cytophagia</taxon>
        <taxon>Cytophagales</taxon>
        <taxon>Spirosomataceae</taxon>
        <taxon>Dyadobacter</taxon>
    </lineage>
</organism>
<feature type="transmembrane region" description="Helical" evidence="5">
    <location>
        <begin position="7"/>
        <end position="25"/>
    </location>
</feature>
<protein>
    <recommendedName>
        <fullName evidence="8">DoxX-like family protein</fullName>
    </recommendedName>
</protein>
<keyword evidence="3 5" id="KW-1133">Transmembrane helix</keyword>
<evidence type="ECO:0000256" key="3">
    <source>
        <dbReference type="ARBA" id="ARBA00022989"/>
    </source>
</evidence>
<keyword evidence="2 5" id="KW-0812">Transmembrane</keyword>
<feature type="transmembrane region" description="Helical" evidence="5">
    <location>
        <begin position="45"/>
        <end position="62"/>
    </location>
</feature>
<proteinExistence type="predicted"/>
<evidence type="ECO:0000256" key="1">
    <source>
        <dbReference type="ARBA" id="ARBA00004141"/>
    </source>
</evidence>
<evidence type="ECO:0008006" key="8">
    <source>
        <dbReference type="Google" id="ProtNLM"/>
    </source>
</evidence>
<dbReference type="EMBL" id="JAASQJ010000004">
    <property type="protein sequence ID" value="NIJ55062.1"/>
    <property type="molecule type" value="Genomic_DNA"/>
</dbReference>
<evidence type="ECO:0000256" key="2">
    <source>
        <dbReference type="ARBA" id="ARBA00022692"/>
    </source>
</evidence>